<dbReference type="AlphaFoldDB" id="A0A1Z4MS81"/>
<dbReference type="Pfam" id="PF00534">
    <property type="entry name" value="Glycos_transf_1"/>
    <property type="match status" value="1"/>
</dbReference>
<dbReference type="SUPFAM" id="SSF53756">
    <property type="entry name" value="UDP-Glycosyltransferase/glycogen phosphorylase"/>
    <property type="match status" value="1"/>
</dbReference>
<dbReference type="PANTHER" id="PTHR46401:SF2">
    <property type="entry name" value="GLYCOSYLTRANSFERASE WBBK-RELATED"/>
    <property type="match status" value="1"/>
</dbReference>
<name>A0A1Z4MS81_9CYAN</name>
<keyword evidence="4" id="KW-1185">Reference proteome</keyword>
<accession>A0A1Z4MS81</accession>
<keyword evidence="1 3" id="KW-0808">Transferase</keyword>
<dbReference type="PANTHER" id="PTHR46401">
    <property type="entry name" value="GLYCOSYLTRANSFERASE WBBK-RELATED"/>
    <property type="match status" value="1"/>
</dbReference>
<evidence type="ECO:0000313" key="3">
    <source>
        <dbReference type="EMBL" id="BAY96337.1"/>
    </source>
</evidence>
<sequence>MRIGFDISQTGKAKAGCGYFAASLIQKLVEESDNNHYLLYSAFGNTFWDSEHAKSTIRFSQKNCTHLLDNLSHHDSLAFWSVSTSIDEDKLGNPDIVHANNFSCPRLTSSRLVYTLYDLSFIDYPEYTSEENRWNCFNGVFDAAMQADLIIAISEYSRQRFLEIFPNFPIERTRVVYLGSRFTDTDSEKPIASLEPHNFWLSVGTLEPRKNLRRTLRAYKQYLDLHSDSKPLVLAGGQGWLEEDLEQFINHLELSKHIIRLGYVDDPTLKWLYKNCWAFIYPSIYEGFGLPVLEAISLGTAVLTSDTTSLPEVGGNAVLYVDPSSEADILAGFIKLDDDKFREILKTNSQTQASKFSWRKAAKEVMQAYTDVLNMPPR</sequence>
<dbReference type="KEGG" id="ttq:NIES37_02690"/>
<dbReference type="GO" id="GO:0016757">
    <property type="term" value="F:glycosyltransferase activity"/>
    <property type="evidence" value="ECO:0007669"/>
    <property type="project" value="InterPro"/>
</dbReference>
<feature type="domain" description="Glycosyl transferase family 1" evidence="2">
    <location>
        <begin position="192"/>
        <end position="350"/>
    </location>
</feature>
<dbReference type="EMBL" id="AP018248">
    <property type="protein sequence ID" value="BAY96337.1"/>
    <property type="molecule type" value="Genomic_DNA"/>
</dbReference>
<gene>
    <name evidence="3" type="ORF">NIES37_02690</name>
</gene>
<dbReference type="RefSeq" id="WP_096573563.1">
    <property type="nucleotide sequence ID" value="NZ_CAWNJS010000001.1"/>
</dbReference>
<dbReference type="Proteomes" id="UP000218785">
    <property type="component" value="Chromosome"/>
</dbReference>
<proteinExistence type="predicted"/>
<dbReference type="Gene3D" id="3.40.50.2000">
    <property type="entry name" value="Glycogen Phosphorylase B"/>
    <property type="match status" value="2"/>
</dbReference>
<dbReference type="CDD" id="cd03809">
    <property type="entry name" value="GT4_MtfB-like"/>
    <property type="match status" value="1"/>
</dbReference>
<dbReference type="InterPro" id="IPR001296">
    <property type="entry name" value="Glyco_trans_1"/>
</dbReference>
<dbReference type="GO" id="GO:0009103">
    <property type="term" value="P:lipopolysaccharide biosynthetic process"/>
    <property type="evidence" value="ECO:0007669"/>
    <property type="project" value="TreeGrafter"/>
</dbReference>
<protein>
    <submittedName>
        <fullName evidence="3">Group 1 glycosyl transferase</fullName>
    </submittedName>
</protein>
<evidence type="ECO:0000256" key="1">
    <source>
        <dbReference type="ARBA" id="ARBA00022679"/>
    </source>
</evidence>
<dbReference type="FunFam" id="3.40.50.2000:FF:000119">
    <property type="entry name" value="Glycosyl transferase group 1"/>
    <property type="match status" value="1"/>
</dbReference>
<reference evidence="3 4" key="1">
    <citation type="submission" date="2017-06" db="EMBL/GenBank/DDBJ databases">
        <title>Genome sequencing of cyanobaciteial culture collection at National Institute for Environmental Studies (NIES).</title>
        <authorList>
            <person name="Hirose Y."/>
            <person name="Shimura Y."/>
            <person name="Fujisawa T."/>
            <person name="Nakamura Y."/>
            <person name="Kawachi M."/>
        </authorList>
    </citation>
    <scope>NUCLEOTIDE SEQUENCE [LARGE SCALE GENOMIC DNA]</scope>
    <source>
        <strain evidence="3 4">NIES-37</strain>
    </source>
</reference>
<organism evidence="3 4">
    <name type="scientific">Tolypothrix tenuis PCC 7101</name>
    <dbReference type="NCBI Taxonomy" id="231146"/>
    <lineage>
        <taxon>Bacteria</taxon>
        <taxon>Bacillati</taxon>
        <taxon>Cyanobacteriota</taxon>
        <taxon>Cyanophyceae</taxon>
        <taxon>Nostocales</taxon>
        <taxon>Tolypothrichaceae</taxon>
        <taxon>Tolypothrix</taxon>
    </lineage>
</organism>
<evidence type="ECO:0000259" key="2">
    <source>
        <dbReference type="Pfam" id="PF00534"/>
    </source>
</evidence>
<evidence type="ECO:0000313" key="4">
    <source>
        <dbReference type="Proteomes" id="UP000218785"/>
    </source>
</evidence>